<accession>A0A0F9CYC1</accession>
<proteinExistence type="predicted"/>
<reference evidence="1" key="1">
    <citation type="journal article" date="2015" name="Nature">
        <title>Complex archaea that bridge the gap between prokaryotes and eukaryotes.</title>
        <authorList>
            <person name="Spang A."/>
            <person name="Saw J.H."/>
            <person name="Jorgensen S.L."/>
            <person name="Zaremba-Niedzwiedzka K."/>
            <person name="Martijn J."/>
            <person name="Lind A.E."/>
            <person name="van Eijk R."/>
            <person name="Schleper C."/>
            <person name="Guy L."/>
            <person name="Ettema T.J."/>
        </authorList>
    </citation>
    <scope>NUCLEOTIDE SEQUENCE</scope>
</reference>
<evidence type="ECO:0000313" key="1">
    <source>
        <dbReference type="EMBL" id="KKL04878.1"/>
    </source>
</evidence>
<comment type="caution">
    <text evidence="1">The sequence shown here is derived from an EMBL/GenBank/DDBJ whole genome shotgun (WGS) entry which is preliminary data.</text>
</comment>
<dbReference type="AlphaFoldDB" id="A0A0F9CYC1"/>
<protein>
    <submittedName>
        <fullName evidence="1">Uncharacterized protein</fullName>
    </submittedName>
</protein>
<dbReference type="EMBL" id="LAZR01044351">
    <property type="protein sequence ID" value="KKL04878.1"/>
    <property type="molecule type" value="Genomic_DNA"/>
</dbReference>
<sequence>MSNLGKEALEFARRYVALVDALRAQGVKEQMAREEARAAAVMLMFQAKLQEGDESCPLCGHVIEGGEDA</sequence>
<name>A0A0F9CYC1_9ZZZZ</name>
<organism evidence="1">
    <name type="scientific">marine sediment metagenome</name>
    <dbReference type="NCBI Taxonomy" id="412755"/>
    <lineage>
        <taxon>unclassified sequences</taxon>
        <taxon>metagenomes</taxon>
        <taxon>ecological metagenomes</taxon>
    </lineage>
</organism>
<gene>
    <name evidence="1" type="ORF">LCGC14_2611670</name>
</gene>